<keyword evidence="3" id="KW-1185">Reference proteome</keyword>
<organism evidence="2 3">
    <name type="scientific">Vespula squamosa</name>
    <name type="common">Southern yellow jacket</name>
    <name type="synonym">Wasp</name>
    <dbReference type="NCBI Taxonomy" id="30214"/>
    <lineage>
        <taxon>Eukaryota</taxon>
        <taxon>Metazoa</taxon>
        <taxon>Ecdysozoa</taxon>
        <taxon>Arthropoda</taxon>
        <taxon>Hexapoda</taxon>
        <taxon>Insecta</taxon>
        <taxon>Pterygota</taxon>
        <taxon>Neoptera</taxon>
        <taxon>Endopterygota</taxon>
        <taxon>Hymenoptera</taxon>
        <taxon>Apocrita</taxon>
        <taxon>Aculeata</taxon>
        <taxon>Vespoidea</taxon>
        <taxon>Vespidae</taxon>
        <taxon>Vespinae</taxon>
        <taxon>Vespula</taxon>
    </lineage>
</organism>
<name>A0ABD2A8C2_VESSQ</name>
<gene>
    <name evidence="2" type="ORF">V1478_014559</name>
</gene>
<dbReference type="EMBL" id="JAUDFV010000154">
    <property type="protein sequence ID" value="KAL2716883.1"/>
    <property type="molecule type" value="Genomic_DNA"/>
</dbReference>
<accession>A0ABD2A8C2</accession>
<comment type="caution">
    <text evidence="2">The sequence shown here is derived from an EMBL/GenBank/DDBJ whole genome shotgun (WGS) entry which is preliminary data.</text>
</comment>
<keyword evidence="1" id="KW-0812">Transmembrane</keyword>
<evidence type="ECO:0000313" key="3">
    <source>
        <dbReference type="Proteomes" id="UP001607302"/>
    </source>
</evidence>
<evidence type="ECO:0000256" key="1">
    <source>
        <dbReference type="SAM" id="Phobius"/>
    </source>
</evidence>
<feature type="transmembrane region" description="Helical" evidence="1">
    <location>
        <begin position="38"/>
        <end position="55"/>
    </location>
</feature>
<keyword evidence="1" id="KW-0472">Membrane</keyword>
<reference evidence="2 3" key="1">
    <citation type="journal article" date="2024" name="Ann. Entomol. Soc. Am.">
        <title>Genomic analyses of the southern and eastern yellowjacket wasps (Hymenoptera: Vespidae) reveal evolutionary signatures of social life.</title>
        <authorList>
            <person name="Catto M.A."/>
            <person name="Caine P.B."/>
            <person name="Orr S.E."/>
            <person name="Hunt B.G."/>
            <person name="Goodisman M.A.D."/>
        </authorList>
    </citation>
    <scope>NUCLEOTIDE SEQUENCE [LARGE SCALE GENOMIC DNA]</scope>
    <source>
        <strain evidence="2">233</strain>
        <tissue evidence="2">Head and thorax</tissue>
    </source>
</reference>
<sequence length="68" mass="7889">MSAKHDEKKIFATCSEKNLFLYGFVSLALEDKDDNNNITMVLIKLHLITLVMLKVNSNIFRFNRKVTN</sequence>
<evidence type="ECO:0000313" key="2">
    <source>
        <dbReference type="EMBL" id="KAL2716883.1"/>
    </source>
</evidence>
<keyword evidence="1" id="KW-1133">Transmembrane helix</keyword>
<dbReference type="Proteomes" id="UP001607302">
    <property type="component" value="Unassembled WGS sequence"/>
</dbReference>
<dbReference type="AlphaFoldDB" id="A0ABD2A8C2"/>
<proteinExistence type="predicted"/>
<protein>
    <submittedName>
        <fullName evidence="2">Uncharacterized protein</fullName>
    </submittedName>
</protein>